<evidence type="ECO:0000313" key="2">
    <source>
        <dbReference type="Proteomes" id="UP000800235"/>
    </source>
</evidence>
<proteinExistence type="predicted"/>
<accession>A0A9P4TSE3</accession>
<name>A0A9P4TSE3_9PEZI</name>
<evidence type="ECO:0000313" key="1">
    <source>
        <dbReference type="EMBL" id="KAF2420006.1"/>
    </source>
</evidence>
<reference evidence="1" key="1">
    <citation type="journal article" date="2020" name="Stud. Mycol.">
        <title>101 Dothideomycetes genomes: a test case for predicting lifestyles and emergence of pathogens.</title>
        <authorList>
            <person name="Haridas S."/>
            <person name="Albert R."/>
            <person name="Binder M."/>
            <person name="Bloem J."/>
            <person name="Labutti K."/>
            <person name="Salamov A."/>
            <person name="Andreopoulos B."/>
            <person name="Baker S."/>
            <person name="Barry K."/>
            <person name="Bills G."/>
            <person name="Bluhm B."/>
            <person name="Cannon C."/>
            <person name="Castanera R."/>
            <person name="Culley D."/>
            <person name="Daum C."/>
            <person name="Ezra D."/>
            <person name="Gonzalez J."/>
            <person name="Henrissat B."/>
            <person name="Kuo A."/>
            <person name="Liang C."/>
            <person name="Lipzen A."/>
            <person name="Lutzoni F."/>
            <person name="Magnuson J."/>
            <person name="Mondo S."/>
            <person name="Nolan M."/>
            <person name="Ohm R."/>
            <person name="Pangilinan J."/>
            <person name="Park H.-J."/>
            <person name="Ramirez L."/>
            <person name="Alfaro M."/>
            <person name="Sun H."/>
            <person name="Tritt A."/>
            <person name="Yoshinaga Y."/>
            <person name="Zwiers L.-H."/>
            <person name="Turgeon B."/>
            <person name="Goodwin S."/>
            <person name="Spatafora J."/>
            <person name="Crous P."/>
            <person name="Grigoriev I."/>
        </authorList>
    </citation>
    <scope>NUCLEOTIDE SEQUENCE</scope>
    <source>
        <strain evidence="1">CBS 130266</strain>
    </source>
</reference>
<comment type="caution">
    <text evidence="1">The sequence shown here is derived from an EMBL/GenBank/DDBJ whole genome shotgun (WGS) entry which is preliminary data.</text>
</comment>
<organism evidence="1 2">
    <name type="scientific">Tothia fuscella</name>
    <dbReference type="NCBI Taxonomy" id="1048955"/>
    <lineage>
        <taxon>Eukaryota</taxon>
        <taxon>Fungi</taxon>
        <taxon>Dikarya</taxon>
        <taxon>Ascomycota</taxon>
        <taxon>Pezizomycotina</taxon>
        <taxon>Dothideomycetes</taxon>
        <taxon>Pleosporomycetidae</taxon>
        <taxon>Venturiales</taxon>
        <taxon>Cylindrosympodiaceae</taxon>
        <taxon>Tothia</taxon>
    </lineage>
</organism>
<keyword evidence="2" id="KW-1185">Reference proteome</keyword>
<protein>
    <submittedName>
        <fullName evidence="1">Uncharacterized protein</fullName>
    </submittedName>
</protein>
<dbReference type="Proteomes" id="UP000800235">
    <property type="component" value="Unassembled WGS sequence"/>
</dbReference>
<dbReference type="EMBL" id="MU007114">
    <property type="protein sequence ID" value="KAF2420006.1"/>
    <property type="molecule type" value="Genomic_DNA"/>
</dbReference>
<gene>
    <name evidence="1" type="ORF">EJ08DRAFT_32200</name>
</gene>
<dbReference type="AlphaFoldDB" id="A0A9P4TSE3"/>
<sequence>MQGRGRLCYLHSRALLTRLRHCQFTHFCQAAGQKESSVPVALLLLVLSQSIPDDELLFTKLSPRKDVLSNNDISIPVKNTRIIPFLCCHCRSSRQGGLRLSLTANR</sequence>